<dbReference type="Gene3D" id="2.60.120.260">
    <property type="entry name" value="Galactose-binding domain-like"/>
    <property type="match status" value="1"/>
</dbReference>
<reference evidence="2" key="1">
    <citation type="submission" date="2016-11" db="UniProtKB">
        <authorList>
            <consortium name="WormBaseParasite"/>
        </authorList>
    </citation>
    <scope>IDENTIFICATION</scope>
</reference>
<name>A0A1I8HY47_9PLAT</name>
<keyword evidence="1" id="KW-1185">Reference proteome</keyword>
<dbReference type="InterPro" id="IPR051941">
    <property type="entry name" value="BG_Antigen-Binding_Lectin"/>
</dbReference>
<proteinExistence type="predicted"/>
<accession>A0A1I8HY47</accession>
<dbReference type="Proteomes" id="UP000095280">
    <property type="component" value="Unplaced"/>
</dbReference>
<dbReference type="InterPro" id="IPR008979">
    <property type="entry name" value="Galactose-bd-like_sf"/>
</dbReference>
<dbReference type="WBParaSite" id="maker-uti_cns_0008818-snap-gene-0.5-mRNA-1">
    <property type="protein sequence ID" value="maker-uti_cns_0008818-snap-gene-0.5-mRNA-1"/>
    <property type="gene ID" value="maker-uti_cns_0008818-snap-gene-0.5"/>
</dbReference>
<sequence length="387" mass="43637">VTFTSLVWVYYAGYGRGSDSADQDLGAREAYRLCSADLKTWIPLDIGVDGYSVPIFISTSVWHTNFISMKPPKLLLAMRHIQAELSGNYQLRFMLYGRLADEINGGAQFPWLISRNQPVQLSSQYSSTHPGYRATDGVTNTYGNTHSYFIVTSSSVLRWAYVDMIVPRNFSYVVVYTRNAGDAHIYTIRNTEYFAQLSLMAGIPTFAEADLCYRQGNTYQKPDDLKYIDYLMFPCQKSAQYLTVRKNDGISEYLSIAEIEVFGTLHAERPGPDADGLGEFVHFEWMVSGNTQNLGGLFSLPLSAAETPFVESSLRFESLGTTESYVRFYFPISMTVTGMIVQGSGKRSKGLRGSPNSYRLRYSLSKNYLQMQNVLDQANNIVRDFLL</sequence>
<evidence type="ECO:0000313" key="2">
    <source>
        <dbReference type="WBParaSite" id="maker-uti_cns_0008818-snap-gene-0.5-mRNA-1"/>
    </source>
</evidence>
<evidence type="ECO:0000313" key="1">
    <source>
        <dbReference type="Proteomes" id="UP000095280"/>
    </source>
</evidence>
<protein>
    <submittedName>
        <fullName evidence="2">F5/8 type C domain-containing protein</fullName>
    </submittedName>
</protein>
<dbReference type="AlphaFoldDB" id="A0A1I8HY47"/>
<dbReference type="PANTHER" id="PTHR45713:SF6">
    <property type="entry name" value="F5_8 TYPE C DOMAIN-CONTAINING PROTEIN"/>
    <property type="match status" value="1"/>
</dbReference>
<dbReference type="SUPFAM" id="SSF49785">
    <property type="entry name" value="Galactose-binding domain-like"/>
    <property type="match status" value="1"/>
</dbReference>
<dbReference type="PANTHER" id="PTHR45713">
    <property type="entry name" value="FTP DOMAIN-CONTAINING PROTEIN"/>
    <property type="match status" value="1"/>
</dbReference>
<organism evidence="1 2">
    <name type="scientific">Macrostomum lignano</name>
    <dbReference type="NCBI Taxonomy" id="282301"/>
    <lineage>
        <taxon>Eukaryota</taxon>
        <taxon>Metazoa</taxon>
        <taxon>Spiralia</taxon>
        <taxon>Lophotrochozoa</taxon>
        <taxon>Platyhelminthes</taxon>
        <taxon>Rhabditophora</taxon>
        <taxon>Macrostomorpha</taxon>
        <taxon>Macrostomida</taxon>
        <taxon>Macrostomidae</taxon>
        <taxon>Macrostomum</taxon>
    </lineage>
</organism>